<sequence length="975" mass="116200">MNLNESTDSILKETEFARGTANASTETATEASTEALINEDFIASSTGSLVNKDVNDLLSQVFIQPAVEQGQFEEQNAPTYEVASNWNVPYDYKPARSFVDANINGIIENANKKLADVDPILLLVFNRIQVFLLRNGLSLEFLKIFKRYIKLLTESGFDPLEDQFLLSLQNELSESFEFSPVLEDILNKFLLKPENLIMKLALFEHNSALNLMRRCLKTWKLHYELKRSLQKLGRLWHEYLERKFLMRWIQKYEDCAVHWTIQAQKFNEFTVASCGFDRWLDRMDSFKAKEGLADHYFLNGIFQRIKTETNTIALAIKKAKDFEGRILLQKTTRAWRLNFRSSQAHDIDLFPKKRIFVMIRRKIKHFEALNDRADLLRYSLLLSPLIKNWNIKTQALANQSCHLAYLEKFTVKKKALGTWKMELKRKRQEYLAVSHLNEILVRFTFKELWLNKFRKHLHLYSFWNIQSEKAVKKFFIQWKKQFFMRMKADEFMQAHRLKTLIQTWRFQVQLKTFVANRKCTLFAHIFTNWSYRALEKKCIRQFSSSFVVKPIFGLWMSRQQEELHVKRLAISSHNQVLKIKFLSHWHQKLLFLKAMQQRAEILRKIRVITMLKRGIARYREVKKTEESFAKLLITKFFLARYFNIWKQQHILYRDDKLREFLENYVEEKNILLQRQLLILWNAKSRFYADDCCSRAVTVYQRSLQRSIFRKAERKMRHYEILVEKSSDFRKNYLLLNAFYSWTTHVNQLREINSRLEVEINRKNLALLLNYMNNWSIRILKSRRNYEAVQVFRKRWDRATVRGLLLVWKNRVEQSPTKRPDHTLQNVELKTPTRRLSPKGTNTIPGSEGVKMHRIEAMKSHYSRVRRAIPSPIKSSLSLNSAVKKKIETEENVFFATRAEQRQQQHQQRPPPRLSLEKINRNLASKIDRINFERIPEVRLEPFMNSDSRLNPVIDRSLLEVDDEDAEFDESPTRRS</sequence>
<dbReference type="InterPro" id="IPR018907">
    <property type="entry name" value="Spindle_body_associated_C_dom"/>
</dbReference>
<protein>
    <submittedName>
        <fullName evidence="3">BN860_08680g1_1</fullName>
    </submittedName>
</protein>
<evidence type="ECO:0000313" key="3">
    <source>
        <dbReference type="EMBL" id="CDF88371.1"/>
    </source>
</evidence>
<dbReference type="AlphaFoldDB" id="A0A8J2X676"/>
<dbReference type="OrthoDB" id="4070448at2759"/>
<evidence type="ECO:0000313" key="4">
    <source>
        <dbReference type="Proteomes" id="UP000019375"/>
    </source>
</evidence>
<gene>
    <name evidence="3" type="ORF">BN860_08680g</name>
</gene>
<organism evidence="3 4">
    <name type="scientific">Zygosaccharomyces bailii (strain CLIB 213 / ATCC 58445 / CBS 680 / BCRC 21525 / NBRC 1098 / NCYC 1416 / NRRL Y-2227)</name>
    <dbReference type="NCBI Taxonomy" id="1333698"/>
    <lineage>
        <taxon>Eukaryota</taxon>
        <taxon>Fungi</taxon>
        <taxon>Dikarya</taxon>
        <taxon>Ascomycota</taxon>
        <taxon>Saccharomycotina</taxon>
        <taxon>Saccharomycetes</taxon>
        <taxon>Saccharomycetales</taxon>
        <taxon>Saccharomycetaceae</taxon>
        <taxon>Zygosaccharomyces</taxon>
    </lineage>
</organism>
<feature type="domain" description="Spindle body associated protein C-terminal" evidence="2">
    <location>
        <begin position="826"/>
        <end position="936"/>
    </location>
</feature>
<dbReference type="Proteomes" id="UP000019375">
    <property type="component" value="Unassembled WGS sequence"/>
</dbReference>
<name>A0A8J2X676_ZYGB2</name>
<evidence type="ECO:0000256" key="1">
    <source>
        <dbReference type="SAM" id="MobiDB-lite"/>
    </source>
</evidence>
<dbReference type="EMBL" id="HG316455">
    <property type="protein sequence ID" value="CDF88371.1"/>
    <property type="molecule type" value="Genomic_DNA"/>
</dbReference>
<evidence type="ECO:0000259" key="2">
    <source>
        <dbReference type="Pfam" id="PF10638"/>
    </source>
</evidence>
<accession>A0A8J2X676</accession>
<reference evidence="4" key="1">
    <citation type="journal article" date="2013" name="Genome Announc.">
        <title>Genome sequence of the food spoilage yeast Zygosaccharomyces bailii CLIB 213(T).</title>
        <authorList>
            <person name="Galeote V."/>
            <person name="Bigey F."/>
            <person name="Devillers H."/>
            <person name="Neuveglise C."/>
            <person name="Dequin S."/>
        </authorList>
    </citation>
    <scope>NUCLEOTIDE SEQUENCE [LARGE SCALE GENOMIC DNA]</scope>
    <source>
        <strain evidence="4">CLIB 213 / ATCC 58445 / CBS 680 / CCRC 21525 / NBRC 1098 / NCYC 1416 / NRRL Y-2227</strain>
    </source>
</reference>
<dbReference type="Pfam" id="PF10638">
    <property type="entry name" value="Sfi1_C"/>
    <property type="match status" value="1"/>
</dbReference>
<keyword evidence="4" id="KW-1185">Reference proteome</keyword>
<feature type="region of interest" description="Disordered" evidence="1">
    <location>
        <begin position="1"/>
        <end position="30"/>
    </location>
</feature>
<feature type="compositionally biased region" description="Low complexity" evidence="1">
    <location>
        <begin position="20"/>
        <end position="30"/>
    </location>
</feature>
<proteinExistence type="predicted"/>